<feature type="compositionally biased region" description="Basic residues" evidence="10">
    <location>
        <begin position="743"/>
        <end position="754"/>
    </location>
</feature>
<dbReference type="GO" id="GO:0004654">
    <property type="term" value="F:polyribonucleotide nucleotidyltransferase activity"/>
    <property type="evidence" value="ECO:0007669"/>
    <property type="project" value="UniProtKB-UniRule"/>
</dbReference>
<evidence type="ECO:0000256" key="8">
    <source>
        <dbReference type="ARBA" id="ARBA00022884"/>
    </source>
</evidence>
<evidence type="ECO:0000256" key="5">
    <source>
        <dbReference type="ARBA" id="ARBA00022695"/>
    </source>
</evidence>
<dbReference type="SMART" id="SM00322">
    <property type="entry name" value="KH"/>
    <property type="match status" value="1"/>
</dbReference>
<keyword evidence="5 9" id="KW-0548">Nucleotidyltransferase</keyword>
<dbReference type="SUPFAM" id="SSF50249">
    <property type="entry name" value="Nucleic acid-binding proteins"/>
    <property type="match status" value="1"/>
</dbReference>
<dbReference type="CDD" id="cd11364">
    <property type="entry name" value="RNase_PH_PNPase_2"/>
    <property type="match status" value="1"/>
</dbReference>
<dbReference type="Gene3D" id="3.30.230.70">
    <property type="entry name" value="GHMP Kinase, N-terminal domain"/>
    <property type="match status" value="2"/>
</dbReference>
<dbReference type="SUPFAM" id="SSF55666">
    <property type="entry name" value="Ribonuclease PH domain 2-like"/>
    <property type="match status" value="2"/>
</dbReference>
<evidence type="ECO:0000256" key="3">
    <source>
        <dbReference type="ARBA" id="ARBA00022490"/>
    </source>
</evidence>
<dbReference type="Gene3D" id="2.40.50.140">
    <property type="entry name" value="Nucleic acid-binding proteins"/>
    <property type="match status" value="1"/>
</dbReference>
<dbReference type="GO" id="GO:0006396">
    <property type="term" value="P:RNA processing"/>
    <property type="evidence" value="ECO:0007669"/>
    <property type="project" value="InterPro"/>
</dbReference>
<dbReference type="SUPFAM" id="SSF54791">
    <property type="entry name" value="Eukaryotic type KH-domain (KH-domain type I)"/>
    <property type="match status" value="1"/>
</dbReference>
<dbReference type="InterPro" id="IPR020568">
    <property type="entry name" value="Ribosomal_Su5_D2-typ_SF"/>
</dbReference>
<dbReference type="SMART" id="SM00316">
    <property type="entry name" value="S1"/>
    <property type="match status" value="1"/>
</dbReference>
<comment type="subcellular location">
    <subcellularLocation>
        <location evidence="1 9">Cytoplasm</location>
    </subcellularLocation>
</comment>
<dbReference type="PANTHER" id="PTHR11252">
    <property type="entry name" value="POLYRIBONUCLEOTIDE NUCLEOTIDYLTRANSFERASE"/>
    <property type="match status" value="1"/>
</dbReference>
<dbReference type="Pfam" id="PF00575">
    <property type="entry name" value="S1"/>
    <property type="match status" value="1"/>
</dbReference>
<dbReference type="EC" id="2.7.7.8" evidence="9"/>
<dbReference type="Gene3D" id="3.30.1370.10">
    <property type="entry name" value="K Homology domain, type 1"/>
    <property type="match status" value="1"/>
</dbReference>
<dbReference type="Pfam" id="PF03726">
    <property type="entry name" value="PNPase"/>
    <property type="match status" value="1"/>
</dbReference>
<dbReference type="CDD" id="cd04472">
    <property type="entry name" value="S1_PNPase"/>
    <property type="match status" value="1"/>
</dbReference>
<dbReference type="NCBIfam" id="TIGR03591">
    <property type="entry name" value="polynuc_phos"/>
    <property type="match status" value="1"/>
</dbReference>
<dbReference type="GO" id="GO:0000287">
    <property type="term" value="F:magnesium ion binding"/>
    <property type="evidence" value="ECO:0007669"/>
    <property type="project" value="UniProtKB-UniRule"/>
</dbReference>
<sequence length="754" mass="83344">MKKVFTKELAGRELKVTMGEWAQLANASVLIQYGDTTVLSTATASPEPKPGIDFFPLSVDYEEKMYAVGRFPGGFLKREGRPSEHATVTARTIDRGLRPMFPSDLRNDVVLSNTVLVIDEINAPEFCATFGSSLALAVSDIPFNGPVANINVGLIDGEIIINPTVEQQKVSDLDLALAGRRDKLSMIEAGANEVPDEKMLECIAEGQKYIAELCDFIDEIVAEVGKEKFEYTSHVIPEELMNAALDLIEADVKRDMIGTDKDARDEKLLVLSTKLNDYIVDTYGEESEYIDLAPEVFDLIQKKVVRDLLKEGVRVDGRAIDEIRPLSAEVDVLPRVHGSSVFSRGETQALNIVTLQPISKAQVIDGLGMEEYKRYIHHYNFPAYSVGEARASRSPGRREIGHGQLAEKALYAVLPAEEDFPYAIRSVSEILSSNGSTSQASVCSSCMSLMAAGVPLTRHVAGISTGLISNPEDDDDFTVFMDLQGVEDFYGDMDFKVAGTSEGITAIQVDIKNDGLTQAMIEDAFAMTRKGRLQIINEVMAPAISGPREELAEFAPKIIQTKVPVDKIGEVIGKGGKTINEIIERTGATIEIDDDGTVFISGLDLNAMEEAKLIVEGIVTEPEAGQVYEGQVTRIESYGAFVEYLPSKEGLVHISKLSWDRVNDVNDVLSIGDIVKVKIMDIDDRGRVDLSIRDLTDKPEGFAEESPRNDRNDRNDRNHRNYRNDRNDRNKRRDFGDDQALAKPRKPRQRRDND</sequence>
<evidence type="ECO:0000256" key="7">
    <source>
        <dbReference type="ARBA" id="ARBA00022842"/>
    </source>
</evidence>
<comment type="function">
    <text evidence="9">Involved in mRNA degradation. Catalyzes the phosphorolysis of single-stranded polyribonucleotides processively in the 3'- to 5'-direction.</text>
</comment>
<comment type="cofactor">
    <cofactor evidence="9">
        <name>Mg(2+)</name>
        <dbReference type="ChEBI" id="CHEBI:18420"/>
    </cofactor>
</comment>
<comment type="similarity">
    <text evidence="2 9">Belongs to the polyribonucleotide nucleotidyltransferase family.</text>
</comment>
<dbReference type="GO" id="GO:0005829">
    <property type="term" value="C:cytosol"/>
    <property type="evidence" value="ECO:0007669"/>
    <property type="project" value="TreeGrafter"/>
</dbReference>
<evidence type="ECO:0000256" key="6">
    <source>
        <dbReference type="ARBA" id="ARBA00022723"/>
    </source>
</evidence>
<feature type="compositionally biased region" description="Basic and acidic residues" evidence="10">
    <location>
        <begin position="699"/>
        <end position="736"/>
    </location>
</feature>
<dbReference type="GO" id="GO:0000175">
    <property type="term" value="F:3'-5'-RNA exonuclease activity"/>
    <property type="evidence" value="ECO:0007669"/>
    <property type="project" value="TreeGrafter"/>
</dbReference>
<dbReference type="SUPFAM" id="SSF54211">
    <property type="entry name" value="Ribosomal protein S5 domain 2-like"/>
    <property type="match status" value="2"/>
</dbReference>
<dbReference type="PIRSF" id="PIRSF005499">
    <property type="entry name" value="PNPase"/>
    <property type="match status" value="1"/>
</dbReference>
<evidence type="ECO:0000313" key="13">
    <source>
        <dbReference type="Proteomes" id="UP000237947"/>
    </source>
</evidence>
<dbReference type="CDD" id="cd11363">
    <property type="entry name" value="RNase_PH_PNPase_1"/>
    <property type="match status" value="1"/>
</dbReference>
<dbReference type="CDD" id="cd02393">
    <property type="entry name" value="KH-I_PNPase"/>
    <property type="match status" value="1"/>
</dbReference>
<dbReference type="EMBL" id="CP027226">
    <property type="protein sequence ID" value="AVM42251.1"/>
    <property type="molecule type" value="Genomic_DNA"/>
</dbReference>
<dbReference type="Pfam" id="PF03725">
    <property type="entry name" value="RNase_PH_C"/>
    <property type="match status" value="1"/>
</dbReference>
<evidence type="ECO:0000256" key="10">
    <source>
        <dbReference type="SAM" id="MobiDB-lite"/>
    </source>
</evidence>
<dbReference type="InterPro" id="IPR012162">
    <property type="entry name" value="PNPase"/>
</dbReference>
<dbReference type="HAMAP" id="MF_01595">
    <property type="entry name" value="PNPase"/>
    <property type="match status" value="1"/>
</dbReference>
<protein>
    <recommendedName>
        <fullName evidence="9">Polyribonucleotide nucleotidyltransferase</fullName>
        <ecNumber evidence="9">2.7.7.8</ecNumber>
    </recommendedName>
    <alternativeName>
        <fullName evidence="9">Polynucleotide phosphorylase</fullName>
        <shortName evidence="9">PNPase</shortName>
    </alternativeName>
</protein>
<dbReference type="OrthoDB" id="9804305at2"/>
<keyword evidence="3 9" id="KW-0963">Cytoplasm</keyword>
<dbReference type="Pfam" id="PF00013">
    <property type="entry name" value="KH_1"/>
    <property type="match status" value="1"/>
</dbReference>
<dbReference type="InterPro" id="IPR015848">
    <property type="entry name" value="PNPase_PH_RNA-bd_bac/org-type"/>
</dbReference>
<dbReference type="RefSeq" id="WP_106012235.1">
    <property type="nucleotide sequence ID" value="NZ_CP027226.1"/>
</dbReference>
<keyword evidence="7 9" id="KW-0460">Magnesium</keyword>
<feature type="region of interest" description="Disordered" evidence="10">
    <location>
        <begin position="699"/>
        <end position="754"/>
    </location>
</feature>
<proteinExistence type="inferred from homology"/>
<gene>
    <name evidence="9" type="primary">pnp</name>
    <name evidence="12" type="ORF">C5Q98_02935</name>
</gene>
<dbReference type="FunFam" id="2.40.50.140:FF:000023">
    <property type="entry name" value="Polyribonucleotide nucleotidyltransferase"/>
    <property type="match status" value="1"/>
</dbReference>
<accession>A0A2S0KMI9</accession>
<keyword evidence="6 9" id="KW-0479">Metal-binding</keyword>
<evidence type="ECO:0000313" key="12">
    <source>
        <dbReference type="EMBL" id="AVM42251.1"/>
    </source>
</evidence>
<evidence type="ECO:0000256" key="1">
    <source>
        <dbReference type="ARBA" id="ARBA00004496"/>
    </source>
</evidence>
<dbReference type="InterPro" id="IPR027408">
    <property type="entry name" value="PNPase/RNase_PH_dom_sf"/>
</dbReference>
<dbReference type="InterPro" id="IPR012340">
    <property type="entry name" value="NA-bd_OB-fold"/>
</dbReference>
<dbReference type="InterPro" id="IPR003029">
    <property type="entry name" value="S1_domain"/>
</dbReference>
<reference evidence="13" key="1">
    <citation type="submission" date="2018-02" db="EMBL/GenBank/DDBJ databases">
        <authorList>
            <person name="Holder M.E."/>
            <person name="Ajami N.J."/>
            <person name="Petrosino J.F."/>
        </authorList>
    </citation>
    <scope>NUCLEOTIDE SEQUENCE [LARGE SCALE GENOMIC DNA]</scope>
    <source>
        <strain evidence="13">CCUG 47711</strain>
    </source>
</reference>
<dbReference type="GO" id="GO:0006402">
    <property type="term" value="P:mRNA catabolic process"/>
    <property type="evidence" value="ECO:0007669"/>
    <property type="project" value="UniProtKB-UniRule"/>
</dbReference>
<evidence type="ECO:0000256" key="9">
    <source>
        <dbReference type="HAMAP-Rule" id="MF_01595"/>
    </source>
</evidence>
<name>A0A2S0KMI9_9FIRM</name>
<dbReference type="InterPro" id="IPR036456">
    <property type="entry name" value="PNPase_PH_RNA-bd_sf"/>
</dbReference>
<evidence type="ECO:0000256" key="2">
    <source>
        <dbReference type="ARBA" id="ARBA00007404"/>
    </source>
</evidence>
<keyword evidence="8 9" id="KW-0694">RNA-binding</keyword>
<comment type="catalytic activity">
    <reaction evidence="9">
        <text>RNA(n+1) + phosphate = RNA(n) + a ribonucleoside 5'-diphosphate</text>
        <dbReference type="Rhea" id="RHEA:22096"/>
        <dbReference type="Rhea" id="RHEA-COMP:14527"/>
        <dbReference type="Rhea" id="RHEA-COMP:17342"/>
        <dbReference type="ChEBI" id="CHEBI:43474"/>
        <dbReference type="ChEBI" id="CHEBI:57930"/>
        <dbReference type="ChEBI" id="CHEBI:140395"/>
        <dbReference type="EC" id="2.7.7.8"/>
    </reaction>
</comment>
<dbReference type="AlphaFoldDB" id="A0A2S0KMI9"/>
<dbReference type="GO" id="GO:0003723">
    <property type="term" value="F:RNA binding"/>
    <property type="evidence" value="ECO:0007669"/>
    <property type="project" value="UniProtKB-UniRule"/>
</dbReference>
<keyword evidence="4 9" id="KW-0808">Transferase</keyword>
<dbReference type="InterPro" id="IPR036612">
    <property type="entry name" value="KH_dom_type_1_sf"/>
</dbReference>
<dbReference type="PROSITE" id="PS50126">
    <property type="entry name" value="S1"/>
    <property type="match status" value="1"/>
</dbReference>
<dbReference type="InterPro" id="IPR004087">
    <property type="entry name" value="KH_dom"/>
</dbReference>
<dbReference type="NCBIfam" id="NF008805">
    <property type="entry name" value="PRK11824.1"/>
    <property type="match status" value="1"/>
</dbReference>
<evidence type="ECO:0000259" key="11">
    <source>
        <dbReference type="PROSITE" id="PS50126"/>
    </source>
</evidence>
<dbReference type="SUPFAM" id="SSF46915">
    <property type="entry name" value="Polynucleotide phosphorylase/guanosine pentaphosphate synthase (PNPase/GPSI), domain 3"/>
    <property type="match status" value="1"/>
</dbReference>
<dbReference type="PANTHER" id="PTHR11252:SF0">
    <property type="entry name" value="POLYRIBONUCLEOTIDE NUCLEOTIDYLTRANSFERASE 1, MITOCHONDRIAL"/>
    <property type="match status" value="1"/>
</dbReference>
<feature type="binding site" evidence="9">
    <location>
        <position position="494"/>
    </location>
    <ligand>
        <name>Mg(2+)</name>
        <dbReference type="ChEBI" id="CHEBI:18420"/>
    </ligand>
</feature>
<dbReference type="FunFam" id="3.30.1370.10:FF:000001">
    <property type="entry name" value="Polyribonucleotide nucleotidyltransferase"/>
    <property type="match status" value="1"/>
</dbReference>
<keyword evidence="13" id="KW-1185">Reference proteome</keyword>
<dbReference type="PROSITE" id="PS50084">
    <property type="entry name" value="KH_TYPE_1"/>
    <property type="match status" value="1"/>
</dbReference>
<feature type="domain" description="S1 motif" evidence="11">
    <location>
        <begin position="625"/>
        <end position="693"/>
    </location>
</feature>
<dbReference type="InterPro" id="IPR001247">
    <property type="entry name" value="ExoRNase_PH_dom1"/>
</dbReference>
<feature type="binding site" evidence="9">
    <location>
        <position position="488"/>
    </location>
    <ligand>
        <name>Mg(2+)</name>
        <dbReference type="ChEBI" id="CHEBI:18420"/>
    </ligand>
</feature>
<dbReference type="KEGG" id="fsa:C5Q98_02935"/>
<dbReference type="InterPro" id="IPR004088">
    <property type="entry name" value="KH_dom_type_1"/>
</dbReference>
<dbReference type="FunFam" id="3.30.230.70:FF:000001">
    <property type="entry name" value="Polyribonucleotide nucleotidyltransferase"/>
    <property type="match status" value="1"/>
</dbReference>
<dbReference type="Proteomes" id="UP000237947">
    <property type="component" value="Chromosome"/>
</dbReference>
<evidence type="ECO:0000256" key="4">
    <source>
        <dbReference type="ARBA" id="ARBA00022679"/>
    </source>
</evidence>
<dbReference type="InterPro" id="IPR036345">
    <property type="entry name" value="ExoRNase_PH_dom2_sf"/>
</dbReference>
<dbReference type="InterPro" id="IPR015847">
    <property type="entry name" value="ExoRNase_PH_dom2"/>
</dbReference>
<organism evidence="12 13">
    <name type="scientific">Fastidiosipila sanguinis</name>
    <dbReference type="NCBI Taxonomy" id="236753"/>
    <lineage>
        <taxon>Bacteria</taxon>
        <taxon>Bacillati</taxon>
        <taxon>Bacillota</taxon>
        <taxon>Clostridia</taxon>
        <taxon>Eubacteriales</taxon>
        <taxon>Oscillospiraceae</taxon>
        <taxon>Fastidiosipila</taxon>
    </lineage>
</organism>
<dbReference type="Pfam" id="PF01138">
    <property type="entry name" value="RNase_PH"/>
    <property type="match status" value="2"/>
</dbReference>